<dbReference type="PANTHER" id="PTHR22911:SF6">
    <property type="entry name" value="SOLUTE CARRIER FAMILY 35 MEMBER G1"/>
    <property type="match status" value="1"/>
</dbReference>
<dbReference type="Gene3D" id="1.10.3730.20">
    <property type="match status" value="1"/>
</dbReference>
<keyword evidence="8" id="KW-1185">Reference proteome</keyword>
<dbReference type="STRING" id="292415.Tbd_0883"/>
<evidence type="ECO:0000256" key="4">
    <source>
        <dbReference type="ARBA" id="ARBA00023136"/>
    </source>
</evidence>
<keyword evidence="2 5" id="KW-0812">Transmembrane</keyword>
<protein>
    <submittedName>
        <fullName evidence="7">Probable membrane protein</fullName>
    </submittedName>
</protein>
<dbReference type="PANTHER" id="PTHR22911">
    <property type="entry name" value="ACYL-MALONYL CONDENSING ENZYME-RELATED"/>
    <property type="match status" value="1"/>
</dbReference>
<dbReference type="GO" id="GO:0016020">
    <property type="term" value="C:membrane"/>
    <property type="evidence" value="ECO:0007669"/>
    <property type="project" value="UniProtKB-SubCell"/>
</dbReference>
<evidence type="ECO:0000256" key="2">
    <source>
        <dbReference type="ARBA" id="ARBA00022692"/>
    </source>
</evidence>
<evidence type="ECO:0000256" key="3">
    <source>
        <dbReference type="ARBA" id="ARBA00022989"/>
    </source>
</evidence>
<feature type="transmembrane region" description="Helical" evidence="5">
    <location>
        <begin position="206"/>
        <end position="223"/>
    </location>
</feature>
<dbReference type="InterPro" id="IPR000620">
    <property type="entry name" value="EamA_dom"/>
</dbReference>
<evidence type="ECO:0000313" key="8">
    <source>
        <dbReference type="Proteomes" id="UP000008291"/>
    </source>
</evidence>
<dbReference type="Pfam" id="PF00892">
    <property type="entry name" value="EamA"/>
    <property type="match status" value="2"/>
</dbReference>
<dbReference type="Proteomes" id="UP000008291">
    <property type="component" value="Chromosome"/>
</dbReference>
<dbReference type="KEGG" id="tbd:Tbd_0883"/>
<feature type="transmembrane region" description="Helical" evidence="5">
    <location>
        <begin position="235"/>
        <end position="255"/>
    </location>
</feature>
<feature type="domain" description="EamA" evidence="6">
    <location>
        <begin position="5"/>
        <end position="135"/>
    </location>
</feature>
<reference evidence="7 8" key="1">
    <citation type="journal article" date="2006" name="J. Bacteriol.">
        <title>The genome sequence of the obligately chemolithoautotrophic, facultatively anaerobic bacterium Thiobacillus denitrificans.</title>
        <authorList>
            <person name="Beller H.R."/>
            <person name="Chain P.S."/>
            <person name="Letain T.E."/>
            <person name="Chakicherla A."/>
            <person name="Larimer F.W."/>
            <person name="Richardson P.M."/>
            <person name="Coleman M.A."/>
            <person name="Wood A.P."/>
            <person name="Kelly D.P."/>
        </authorList>
    </citation>
    <scope>NUCLEOTIDE SEQUENCE [LARGE SCALE GENOMIC DNA]</scope>
    <source>
        <strain evidence="7 8">ATCC 25259</strain>
    </source>
</reference>
<dbReference type="HOGENOM" id="CLU_032828_0_1_4"/>
<evidence type="ECO:0000259" key="6">
    <source>
        <dbReference type="Pfam" id="PF00892"/>
    </source>
</evidence>
<sequence>MTSGWMLVAAALFALMGVLVKHASQNFSAPELVFYRSAFGLLAIWAMIAVGQRRLLAPFATVHAGTHVWRGLSGFLALVLFFYALSRLPLATAVTLNYTAPLFLAALSAWWLRERHGRGVTGAVLLGFVGVVLLLRPQMDNQAWQPALAGLASGMLAAVAYVNVKRLGKLGEPEWRVVFYFTLLSTVGGALWMALAGFHFPHPSDWPWLVGIGVTATLAQLALTRAYHRGHTLTVGALAYSTVGFSALYGVVLFGERLPPLTWAGMAVIAGAGIWAVRASAPARPESL</sequence>
<feature type="transmembrane region" description="Helical" evidence="5">
    <location>
        <begin position="143"/>
        <end position="164"/>
    </location>
</feature>
<dbReference type="RefSeq" id="WP_011311395.1">
    <property type="nucleotide sequence ID" value="NC_007404.1"/>
</dbReference>
<evidence type="ECO:0000256" key="1">
    <source>
        <dbReference type="ARBA" id="ARBA00004141"/>
    </source>
</evidence>
<feature type="transmembrane region" description="Helical" evidence="5">
    <location>
        <begin position="68"/>
        <end position="85"/>
    </location>
</feature>
<feature type="transmembrane region" description="Helical" evidence="5">
    <location>
        <begin position="176"/>
        <end position="200"/>
    </location>
</feature>
<evidence type="ECO:0000256" key="5">
    <source>
        <dbReference type="SAM" id="Phobius"/>
    </source>
</evidence>
<feature type="transmembrane region" description="Helical" evidence="5">
    <location>
        <begin position="119"/>
        <end position="137"/>
    </location>
</feature>
<feature type="transmembrane region" description="Helical" evidence="5">
    <location>
        <begin position="261"/>
        <end position="281"/>
    </location>
</feature>
<accession>Q3SKE7</accession>
<dbReference type="EMBL" id="CP000116">
    <property type="protein sequence ID" value="AAZ96836.1"/>
    <property type="molecule type" value="Genomic_DNA"/>
</dbReference>
<feature type="transmembrane region" description="Helical" evidence="5">
    <location>
        <begin position="91"/>
        <end position="112"/>
    </location>
</feature>
<dbReference type="InterPro" id="IPR037185">
    <property type="entry name" value="EmrE-like"/>
</dbReference>
<organism evidence="7 8">
    <name type="scientific">Thiobacillus denitrificans (strain ATCC 25259 / T1)</name>
    <dbReference type="NCBI Taxonomy" id="292415"/>
    <lineage>
        <taxon>Bacteria</taxon>
        <taxon>Pseudomonadati</taxon>
        <taxon>Pseudomonadota</taxon>
        <taxon>Betaproteobacteria</taxon>
        <taxon>Nitrosomonadales</taxon>
        <taxon>Thiobacillaceae</taxon>
        <taxon>Thiobacillus</taxon>
    </lineage>
</organism>
<proteinExistence type="predicted"/>
<evidence type="ECO:0000313" key="7">
    <source>
        <dbReference type="EMBL" id="AAZ96836.1"/>
    </source>
</evidence>
<feature type="domain" description="EamA" evidence="6">
    <location>
        <begin position="147"/>
        <end position="271"/>
    </location>
</feature>
<comment type="subcellular location">
    <subcellularLocation>
        <location evidence="1">Membrane</location>
        <topology evidence="1">Multi-pass membrane protein</topology>
    </subcellularLocation>
</comment>
<dbReference type="AlphaFoldDB" id="Q3SKE7"/>
<keyword evidence="4 5" id="KW-0472">Membrane</keyword>
<name>Q3SKE7_THIDA</name>
<dbReference type="eggNOG" id="COG0697">
    <property type="taxonomic scope" value="Bacteria"/>
</dbReference>
<dbReference type="SUPFAM" id="SSF103481">
    <property type="entry name" value="Multidrug resistance efflux transporter EmrE"/>
    <property type="match status" value="2"/>
</dbReference>
<gene>
    <name evidence="7" type="ordered locus">Tbd_0883</name>
</gene>
<keyword evidence="3 5" id="KW-1133">Transmembrane helix</keyword>
<feature type="transmembrane region" description="Helical" evidence="5">
    <location>
        <begin position="33"/>
        <end position="56"/>
    </location>
</feature>